<reference evidence="3" key="1">
    <citation type="submission" date="2017-05" db="EMBL/GenBank/DDBJ databases">
        <authorList>
            <person name="Song R."/>
            <person name="Chenine A.L."/>
            <person name="Ruprecht R.M."/>
        </authorList>
    </citation>
    <scope>NUCLEOTIDE SEQUENCE [LARGE SCALE GENOMIC DNA]</scope>
</reference>
<accession>A0A2H1H9E4</accession>
<feature type="compositionally biased region" description="Pro residues" evidence="1">
    <location>
        <begin position="64"/>
        <end position="89"/>
    </location>
</feature>
<sequence>MPCTGIEYCDVDSHVLVHPMQQLQRAPRGNMVHESRIYVLAHGSRPDIAARDTSLRKRYLWSRPSPPLTPLSPPPPPPSSLAPPTPHPHPLLTQLHSHLQDAAATSANIAKIVIITNIAPLGALAEA</sequence>
<organism evidence="2 3">
    <name type="scientific">Zymoseptoria tritici ST99CH_1E4</name>
    <dbReference type="NCBI Taxonomy" id="1276532"/>
    <lineage>
        <taxon>Eukaryota</taxon>
        <taxon>Fungi</taxon>
        <taxon>Dikarya</taxon>
        <taxon>Ascomycota</taxon>
        <taxon>Pezizomycotina</taxon>
        <taxon>Dothideomycetes</taxon>
        <taxon>Dothideomycetidae</taxon>
        <taxon>Mycosphaerellales</taxon>
        <taxon>Mycosphaerellaceae</taxon>
        <taxon>Zymoseptoria</taxon>
    </lineage>
</organism>
<evidence type="ECO:0000313" key="2">
    <source>
        <dbReference type="EMBL" id="SMR62408.1"/>
    </source>
</evidence>
<feature type="region of interest" description="Disordered" evidence="1">
    <location>
        <begin position="61"/>
        <end position="92"/>
    </location>
</feature>
<protein>
    <submittedName>
        <fullName evidence="2">Uncharacterized protein</fullName>
    </submittedName>
</protein>
<evidence type="ECO:0000256" key="1">
    <source>
        <dbReference type="SAM" id="MobiDB-lite"/>
    </source>
</evidence>
<gene>
    <name evidence="2" type="ORF">ZT1E4_G11722</name>
</gene>
<name>A0A2H1H9E4_ZYMTR</name>
<dbReference type="AlphaFoldDB" id="A0A2H1H9E4"/>
<dbReference type="Proteomes" id="UP000245764">
    <property type="component" value="Chromosome 16"/>
</dbReference>
<evidence type="ECO:0000313" key="3">
    <source>
        <dbReference type="Proteomes" id="UP000245764"/>
    </source>
</evidence>
<proteinExistence type="predicted"/>
<dbReference type="EMBL" id="LT854268">
    <property type="protein sequence ID" value="SMR62408.1"/>
    <property type="molecule type" value="Genomic_DNA"/>
</dbReference>